<dbReference type="EMBL" id="RCSX01000008">
    <property type="protein sequence ID" value="KAF7931866.1"/>
    <property type="molecule type" value="Genomic_DNA"/>
</dbReference>
<protein>
    <submittedName>
        <fullName evidence="1">Uncharacterized protein</fullName>
    </submittedName>
</protein>
<organism evidence="1 2">
    <name type="scientific">Botrytis deweyae</name>
    <dbReference type="NCBI Taxonomy" id="2478750"/>
    <lineage>
        <taxon>Eukaryota</taxon>
        <taxon>Fungi</taxon>
        <taxon>Dikarya</taxon>
        <taxon>Ascomycota</taxon>
        <taxon>Pezizomycotina</taxon>
        <taxon>Leotiomycetes</taxon>
        <taxon>Helotiales</taxon>
        <taxon>Sclerotiniaceae</taxon>
        <taxon>Botrytis</taxon>
    </lineage>
</organism>
<proteinExistence type="predicted"/>
<sequence>MYEATDNVRRSTRAHENGCLHCLHCMKPDDYYFPPYDFHEFEGCRKRYIKADRDFEQQESFPNVRFVQEIFTPGLLVFRNISESQSYPSNSSITPEVAWQHHVYAIGQA</sequence>
<comment type="caution">
    <text evidence="1">The sequence shown here is derived from an EMBL/GenBank/DDBJ whole genome shotgun (WGS) entry which is preliminary data.</text>
</comment>
<dbReference type="RefSeq" id="XP_038811758.1">
    <property type="nucleotide sequence ID" value="XM_038952222.1"/>
</dbReference>
<evidence type="ECO:0000313" key="1">
    <source>
        <dbReference type="EMBL" id="KAF7931866.1"/>
    </source>
</evidence>
<dbReference type="GeneID" id="62231376"/>
<name>A0ABQ7IRF9_9HELO</name>
<evidence type="ECO:0000313" key="2">
    <source>
        <dbReference type="Proteomes" id="UP000783213"/>
    </source>
</evidence>
<reference evidence="1 2" key="1">
    <citation type="journal article" date="2020" name="Genome Biol. Evol.">
        <title>Comparative genomics of Sclerotiniaceae.</title>
        <authorList>
            <person name="Valero Jimenez C.A."/>
            <person name="Steentjes M."/>
            <person name="Scholten O.E."/>
            <person name="Van Kan J.A.L."/>
        </authorList>
    </citation>
    <scope>NUCLEOTIDE SEQUENCE [LARGE SCALE GENOMIC DNA]</scope>
    <source>
        <strain evidence="1 2">B1</strain>
    </source>
</reference>
<accession>A0ABQ7IRF9</accession>
<dbReference type="Proteomes" id="UP000783213">
    <property type="component" value="Unassembled WGS sequence"/>
</dbReference>
<gene>
    <name evidence="1" type="ORF">EAE98_004602</name>
</gene>
<keyword evidence="2" id="KW-1185">Reference proteome</keyword>